<evidence type="ECO:0000313" key="2">
    <source>
        <dbReference type="Proteomes" id="UP000299102"/>
    </source>
</evidence>
<reference evidence="1 2" key="1">
    <citation type="journal article" date="2019" name="Commun. Biol.">
        <title>The bagworm genome reveals a unique fibroin gene that provides high tensile strength.</title>
        <authorList>
            <person name="Kono N."/>
            <person name="Nakamura H."/>
            <person name="Ohtoshi R."/>
            <person name="Tomita M."/>
            <person name="Numata K."/>
            <person name="Arakawa K."/>
        </authorList>
    </citation>
    <scope>NUCLEOTIDE SEQUENCE [LARGE SCALE GENOMIC DNA]</scope>
</reference>
<dbReference type="AlphaFoldDB" id="A0A4C1TIB0"/>
<proteinExistence type="predicted"/>
<comment type="caution">
    <text evidence="1">The sequence shown here is derived from an EMBL/GenBank/DDBJ whole genome shotgun (WGS) entry which is preliminary data.</text>
</comment>
<protein>
    <submittedName>
        <fullName evidence="1">Uncharacterized protein</fullName>
    </submittedName>
</protein>
<evidence type="ECO:0000313" key="1">
    <source>
        <dbReference type="EMBL" id="GBP13128.1"/>
    </source>
</evidence>
<organism evidence="1 2">
    <name type="scientific">Eumeta variegata</name>
    <name type="common">Bagworm moth</name>
    <name type="synonym">Eumeta japonica</name>
    <dbReference type="NCBI Taxonomy" id="151549"/>
    <lineage>
        <taxon>Eukaryota</taxon>
        <taxon>Metazoa</taxon>
        <taxon>Ecdysozoa</taxon>
        <taxon>Arthropoda</taxon>
        <taxon>Hexapoda</taxon>
        <taxon>Insecta</taxon>
        <taxon>Pterygota</taxon>
        <taxon>Neoptera</taxon>
        <taxon>Endopterygota</taxon>
        <taxon>Lepidoptera</taxon>
        <taxon>Glossata</taxon>
        <taxon>Ditrysia</taxon>
        <taxon>Tineoidea</taxon>
        <taxon>Psychidae</taxon>
        <taxon>Oiketicinae</taxon>
        <taxon>Eumeta</taxon>
    </lineage>
</organism>
<sequence>MDSSNPRRLTSELSASWEGIGYVMKGDRTNKREKASEKPKLSLTGRNATAEAATLRPHSLVFHQWYFTDRAGPFLCCNQVGLSMALPQ</sequence>
<keyword evidence="2" id="KW-1185">Reference proteome</keyword>
<name>A0A4C1TIB0_EUMVA</name>
<gene>
    <name evidence="1" type="ORF">EVAR_93095_1</name>
</gene>
<dbReference type="EMBL" id="BGZK01000055">
    <property type="protein sequence ID" value="GBP13128.1"/>
    <property type="molecule type" value="Genomic_DNA"/>
</dbReference>
<dbReference type="Proteomes" id="UP000299102">
    <property type="component" value="Unassembled WGS sequence"/>
</dbReference>
<accession>A0A4C1TIB0</accession>